<feature type="compositionally biased region" description="Basic and acidic residues" evidence="2">
    <location>
        <begin position="422"/>
        <end position="454"/>
    </location>
</feature>
<keyword evidence="1" id="KW-0862">Zinc</keyword>
<dbReference type="Proteomes" id="UP000634136">
    <property type="component" value="Unassembled WGS sequence"/>
</dbReference>
<dbReference type="PANTHER" id="PTHR31286:SF99">
    <property type="entry name" value="DUF4283 DOMAIN-CONTAINING PROTEIN"/>
    <property type="match status" value="1"/>
</dbReference>
<dbReference type="OrthoDB" id="1748181at2759"/>
<name>A0A834U0K9_9FABA</name>
<dbReference type="Pfam" id="PF03372">
    <property type="entry name" value="Exo_endo_phos"/>
    <property type="match status" value="1"/>
</dbReference>
<feature type="compositionally biased region" description="Basic and acidic residues" evidence="2">
    <location>
        <begin position="259"/>
        <end position="270"/>
    </location>
</feature>
<dbReference type="EMBL" id="JAAIUW010000006">
    <property type="protein sequence ID" value="KAF7827294.1"/>
    <property type="molecule type" value="Genomic_DNA"/>
</dbReference>
<dbReference type="InterPro" id="IPR040256">
    <property type="entry name" value="At4g02000-like"/>
</dbReference>
<feature type="domain" description="CCHC-type" evidence="3">
    <location>
        <begin position="239"/>
        <end position="253"/>
    </location>
</feature>
<dbReference type="GO" id="GO:0003676">
    <property type="term" value="F:nucleic acid binding"/>
    <property type="evidence" value="ECO:0007669"/>
    <property type="project" value="InterPro"/>
</dbReference>
<organism evidence="4 5">
    <name type="scientific">Senna tora</name>
    <dbReference type="NCBI Taxonomy" id="362788"/>
    <lineage>
        <taxon>Eukaryota</taxon>
        <taxon>Viridiplantae</taxon>
        <taxon>Streptophyta</taxon>
        <taxon>Embryophyta</taxon>
        <taxon>Tracheophyta</taxon>
        <taxon>Spermatophyta</taxon>
        <taxon>Magnoliopsida</taxon>
        <taxon>eudicotyledons</taxon>
        <taxon>Gunneridae</taxon>
        <taxon>Pentapetalae</taxon>
        <taxon>rosids</taxon>
        <taxon>fabids</taxon>
        <taxon>Fabales</taxon>
        <taxon>Fabaceae</taxon>
        <taxon>Caesalpinioideae</taxon>
        <taxon>Cassia clade</taxon>
        <taxon>Senna</taxon>
    </lineage>
</organism>
<accession>A0A834U0K9</accession>
<feature type="region of interest" description="Disordered" evidence="2">
    <location>
        <begin position="1"/>
        <end position="54"/>
    </location>
</feature>
<protein>
    <submittedName>
        <fullName evidence="4">Ribonuclease H</fullName>
    </submittedName>
</protein>
<evidence type="ECO:0000256" key="2">
    <source>
        <dbReference type="SAM" id="MobiDB-lite"/>
    </source>
</evidence>
<dbReference type="PROSITE" id="PS50158">
    <property type="entry name" value="ZF_CCHC"/>
    <property type="match status" value="1"/>
</dbReference>
<dbReference type="InterPro" id="IPR036691">
    <property type="entry name" value="Endo/exonu/phosph_ase_sf"/>
</dbReference>
<dbReference type="InterPro" id="IPR001878">
    <property type="entry name" value="Znf_CCHC"/>
</dbReference>
<feature type="compositionally biased region" description="Basic and acidic residues" evidence="2">
    <location>
        <begin position="14"/>
        <end position="23"/>
    </location>
</feature>
<feature type="compositionally biased region" description="Basic and acidic residues" evidence="2">
    <location>
        <begin position="30"/>
        <end position="51"/>
    </location>
</feature>
<reference evidence="4" key="1">
    <citation type="submission" date="2020-09" db="EMBL/GenBank/DDBJ databases">
        <title>Genome-Enabled Discovery of Anthraquinone Biosynthesis in Senna tora.</title>
        <authorList>
            <person name="Kang S.-H."/>
            <person name="Pandey R.P."/>
            <person name="Lee C.-M."/>
            <person name="Sim J.-S."/>
            <person name="Jeong J.-T."/>
            <person name="Choi B.-S."/>
            <person name="Jung M."/>
            <person name="Ginzburg D."/>
            <person name="Zhao K."/>
            <person name="Won S.Y."/>
            <person name="Oh T.-J."/>
            <person name="Yu Y."/>
            <person name="Kim N.-H."/>
            <person name="Lee O.R."/>
            <person name="Lee T.-H."/>
            <person name="Bashyal P."/>
            <person name="Kim T.-S."/>
            <person name="Lee W.-H."/>
            <person name="Kawkins C."/>
            <person name="Kim C.-K."/>
            <person name="Kim J.S."/>
            <person name="Ahn B.O."/>
            <person name="Rhee S.Y."/>
            <person name="Sohng J.K."/>
        </authorList>
    </citation>
    <scope>NUCLEOTIDE SEQUENCE</scope>
    <source>
        <tissue evidence="4">Leaf</tissue>
    </source>
</reference>
<dbReference type="AlphaFoldDB" id="A0A834U0K9"/>
<feature type="region of interest" description="Disordered" evidence="2">
    <location>
        <begin position="333"/>
        <end position="355"/>
    </location>
</feature>
<dbReference type="InterPro" id="IPR005135">
    <property type="entry name" value="Endo/exonuclease/phosphatase"/>
</dbReference>
<dbReference type="Gene3D" id="3.60.10.10">
    <property type="entry name" value="Endonuclease/exonuclease/phosphatase"/>
    <property type="match status" value="1"/>
</dbReference>
<dbReference type="GO" id="GO:0008270">
    <property type="term" value="F:zinc ion binding"/>
    <property type="evidence" value="ECO:0007669"/>
    <property type="project" value="UniProtKB-KW"/>
</dbReference>
<dbReference type="GO" id="GO:0003824">
    <property type="term" value="F:catalytic activity"/>
    <property type="evidence" value="ECO:0007669"/>
    <property type="project" value="InterPro"/>
</dbReference>
<gene>
    <name evidence="4" type="ORF">G2W53_018458</name>
</gene>
<evidence type="ECO:0000259" key="3">
    <source>
        <dbReference type="PROSITE" id="PS50158"/>
    </source>
</evidence>
<evidence type="ECO:0000256" key="1">
    <source>
        <dbReference type="PROSITE-ProRule" id="PRU00047"/>
    </source>
</evidence>
<sequence>MTEVPIPGPLRPGQGEDHHRPPDNDGVSDQNKKKARKEDGSFSGTESRDAVRNPVRTLVFESSSDESIDPADPTGANSITIDRDAFDRLNFTLSDKEWKRLCGPFKKSLIIKLLGKTIGFKFLLRKDFALTGGPWIILDHYLIIRPWSSLFDPEEKIQKLAAWVNLPDLPIELYDTKFLYTLGKHIGTVLRIDVNTTHQLRGKYARLCVKLDLEKPLLSQYCVHGRARKIEYEGLHLICFECGVYGHDLEHCPIRKAREEKEKKEKEQNGEKNTSVDGQTSKPMCEVIERYGAWMSAQKPLRARRPRTAFINVQNHQNQGDNGKGSRFAILNDNDPEEQEEEVNTTPISKEGSETRTKIWTKARKNPVFDNQQKEETNTMQNLEMMELGSPIKTTNQEEEQLEMQPEPGLESVAMIISPVKDPTKEKYDKERKGGKTESKQNQNLKDKPPDVGKKKTPNNKGQSGAKMQSKGRVLLDINAKCIQKHDQFMSFELENQKKEKWGVIAVYANPHVSVRNGLWPVIEDICLNAPHPLVVAGDFNEIAESSEQRGGCSPDVNRCSKFKEWINKCNLIDLKPEGPYFTWEGPKRPSQEKLFKRLDRVLCTPSWSNLFSEAATKCLTRTKSDHHPILLDTERIEGVAQNRPFRFEQCWLQHKGFTQFLSKEWDRSIDHQQMLNLLSVKLKEWNQNTFGDIRKRKSNLTKRLNGIQAAIDKKYNPFLEKLGKELEKELEAVLSQEEELWFQKARCLWIRDGDRNTKYYHTKAIARRRKNKTTMLRNNNGDWSENTEEVKSIILDFYKNLFKEDQLDRDMEFFSPCWPKIDQGEWDSINTNASEAEIKSAAFSIGGTKAPGRDGFPASFYHKNWNTISGSTGVTTRNSDSRLWKELAKVWQEFYKNVVWDVGDGKSIDPWYDQWVPSRKLEEVRLINDTRITSINSIEYFVDNQGTWNQELLMQFFPEEVTSNINQFIPPNEAFGPDVPIWCPEADGKFSTSSAYYSIKDLTYLQKVAWPLGAAKVPPVPDATP</sequence>
<dbReference type="PANTHER" id="PTHR31286">
    <property type="entry name" value="GLYCINE-RICH CELL WALL STRUCTURAL PROTEIN 1.8-LIKE"/>
    <property type="match status" value="1"/>
</dbReference>
<keyword evidence="1" id="KW-0479">Metal-binding</keyword>
<proteinExistence type="predicted"/>
<feature type="compositionally biased region" description="Pro residues" evidence="2">
    <location>
        <begin position="1"/>
        <end position="10"/>
    </location>
</feature>
<keyword evidence="5" id="KW-1185">Reference proteome</keyword>
<evidence type="ECO:0000313" key="4">
    <source>
        <dbReference type="EMBL" id="KAF7827294.1"/>
    </source>
</evidence>
<feature type="compositionally biased region" description="Acidic residues" evidence="2">
    <location>
        <begin position="334"/>
        <end position="343"/>
    </location>
</feature>
<dbReference type="SUPFAM" id="SSF56219">
    <property type="entry name" value="DNase I-like"/>
    <property type="match status" value="1"/>
</dbReference>
<feature type="region of interest" description="Disordered" evidence="2">
    <location>
        <begin position="259"/>
        <end position="281"/>
    </location>
</feature>
<feature type="region of interest" description="Disordered" evidence="2">
    <location>
        <begin position="416"/>
        <end position="469"/>
    </location>
</feature>
<comment type="caution">
    <text evidence="4">The sequence shown here is derived from an EMBL/GenBank/DDBJ whole genome shotgun (WGS) entry which is preliminary data.</text>
</comment>
<evidence type="ECO:0000313" key="5">
    <source>
        <dbReference type="Proteomes" id="UP000634136"/>
    </source>
</evidence>
<keyword evidence="1" id="KW-0863">Zinc-finger</keyword>